<keyword evidence="3" id="KW-0998">Cell outer membrane</keyword>
<dbReference type="SUPFAM" id="SSF56935">
    <property type="entry name" value="Porins"/>
    <property type="match status" value="1"/>
</dbReference>
<gene>
    <name evidence="6" type="ORF">SAMN05444405_101229</name>
</gene>
<dbReference type="RefSeq" id="WP_073398670.1">
    <property type="nucleotide sequence ID" value="NZ_FQTV01000001.1"/>
</dbReference>
<feature type="chain" id="PRO_5012477109" evidence="4">
    <location>
        <begin position="20"/>
        <end position="692"/>
    </location>
</feature>
<keyword evidence="4" id="KW-0732">Signal</keyword>
<evidence type="ECO:0000256" key="4">
    <source>
        <dbReference type="SAM" id="SignalP"/>
    </source>
</evidence>
<evidence type="ECO:0000256" key="3">
    <source>
        <dbReference type="ARBA" id="ARBA00023237"/>
    </source>
</evidence>
<organism evidence="6 7">
    <name type="scientific">Bacteroides luti</name>
    <dbReference type="NCBI Taxonomy" id="1297750"/>
    <lineage>
        <taxon>Bacteria</taxon>
        <taxon>Pseudomonadati</taxon>
        <taxon>Bacteroidota</taxon>
        <taxon>Bacteroidia</taxon>
        <taxon>Bacteroidales</taxon>
        <taxon>Bacteroidaceae</taxon>
        <taxon>Bacteroides</taxon>
    </lineage>
</organism>
<dbReference type="STRING" id="1297750.SAMN05444405_101229"/>
<dbReference type="InterPro" id="IPR041700">
    <property type="entry name" value="OMP_b-brl_3"/>
</dbReference>
<dbReference type="AlphaFoldDB" id="A0A1M4SYB7"/>
<evidence type="ECO:0000256" key="2">
    <source>
        <dbReference type="ARBA" id="ARBA00023136"/>
    </source>
</evidence>
<proteinExistence type="predicted"/>
<feature type="domain" description="Outer membrane protein beta-barrel" evidence="5">
    <location>
        <begin position="298"/>
        <end position="672"/>
    </location>
</feature>
<evidence type="ECO:0000259" key="5">
    <source>
        <dbReference type="Pfam" id="PF14905"/>
    </source>
</evidence>
<evidence type="ECO:0000313" key="6">
    <source>
        <dbReference type="EMBL" id="SHE37191.1"/>
    </source>
</evidence>
<sequence length="692" mass="79405">MKRLFVITFLFYFCLGMKAQVSDTTSVAIDSVLHNLPEVMVKGERPMVKASEGKLIYDLPRIVSNLAVENAYDAIKELPGVMDQQGSLTLAGLSVNIIINGKVSTMSAEQLTALLKSIPVSRIEKAEVMYAAPARYNVRGAVINLILKSGMGQATSLVGELYSAWTQRHYENFEERGSALFSSEKLSADILYNYKNEREYSGNDRFNKHLFNGTEYNLRQITNGNSSSEDNNVRLGMDYSFTKDNILSFVYSGQFSNGSYHNATTGSEVSKANKYDDSQLHNLKLDYQSSFGMKMGSEFTYYKNPCSQLFSGIMNNTSTHFLSEDQQRINKWMLYINQNHKLPAGWGINYGVQYTTSTDNSFQYYFDDVTGDYIPTNSMDSRHKEHTFNGFAGFNKNFGEKLSIDASLAAEHYKTAVWNEWTLYPTLNATYTLKPGQILQLSFSGNKQYPSYWSTNNTISYVSSYVEVQGNPYLRPSREYETNLTYILKSKYIFSAFFNHVPDYFIQLPYQSPDRLTLVYKYHNFNYQQQAGLQTVIPFKVKEFLNSRLTVVGYYKREKDNDFYNIPFDRSRYSFMVNMNNTFTVSSKPDIKFMLTGFYQNGTIQGIYDLSRSYNVNTALRWTFANKHAQITLKGDDLFNTNLIKTSIDYADQFSTMKTLMNNRALTLSFSYKFGNYKEKSRKAVDTSRFIK</sequence>
<dbReference type="InterPro" id="IPR036942">
    <property type="entry name" value="Beta-barrel_TonB_sf"/>
</dbReference>
<dbReference type="EMBL" id="FQTV01000001">
    <property type="protein sequence ID" value="SHE37191.1"/>
    <property type="molecule type" value="Genomic_DNA"/>
</dbReference>
<keyword evidence="2" id="KW-0472">Membrane</keyword>
<dbReference type="Proteomes" id="UP000184509">
    <property type="component" value="Unassembled WGS sequence"/>
</dbReference>
<accession>A0A1M4SYB7</accession>
<dbReference type="GO" id="GO:0009279">
    <property type="term" value="C:cell outer membrane"/>
    <property type="evidence" value="ECO:0007669"/>
    <property type="project" value="UniProtKB-SubCell"/>
</dbReference>
<keyword evidence="7" id="KW-1185">Reference proteome</keyword>
<dbReference type="Gene3D" id="2.40.170.20">
    <property type="entry name" value="TonB-dependent receptor, beta-barrel domain"/>
    <property type="match status" value="1"/>
</dbReference>
<evidence type="ECO:0000313" key="7">
    <source>
        <dbReference type="Proteomes" id="UP000184509"/>
    </source>
</evidence>
<feature type="signal peptide" evidence="4">
    <location>
        <begin position="1"/>
        <end position="19"/>
    </location>
</feature>
<protein>
    <submittedName>
        <fullName evidence="6">Outer membrane receptor proteins, mostly Fe transport</fullName>
    </submittedName>
</protein>
<comment type="subcellular location">
    <subcellularLocation>
        <location evidence="1">Cell outer membrane</location>
    </subcellularLocation>
</comment>
<reference evidence="6 7" key="1">
    <citation type="submission" date="2016-11" db="EMBL/GenBank/DDBJ databases">
        <authorList>
            <person name="Jaros S."/>
            <person name="Januszkiewicz K."/>
            <person name="Wedrychowicz H."/>
        </authorList>
    </citation>
    <scope>NUCLEOTIDE SEQUENCE [LARGE SCALE GENOMIC DNA]</scope>
    <source>
        <strain evidence="6 7">DSM 26991</strain>
    </source>
</reference>
<evidence type="ECO:0000256" key="1">
    <source>
        <dbReference type="ARBA" id="ARBA00004442"/>
    </source>
</evidence>
<dbReference type="OrthoDB" id="910296at2"/>
<name>A0A1M4SYB7_9BACE</name>
<dbReference type="Pfam" id="PF14905">
    <property type="entry name" value="OMP_b-brl_3"/>
    <property type="match status" value="1"/>
</dbReference>
<keyword evidence="6" id="KW-0675">Receptor</keyword>